<protein>
    <submittedName>
        <fullName evidence="1">Uncharacterized protein</fullName>
    </submittedName>
</protein>
<proteinExistence type="predicted"/>
<evidence type="ECO:0000313" key="2">
    <source>
        <dbReference type="Proteomes" id="UP000317650"/>
    </source>
</evidence>
<keyword evidence="2" id="KW-1185">Reference proteome</keyword>
<dbReference type="AlphaFoldDB" id="A0A4S8JBB3"/>
<gene>
    <name evidence="1" type="ORF">C4D60_Mb03t20290</name>
</gene>
<evidence type="ECO:0000313" key="1">
    <source>
        <dbReference type="EMBL" id="THU58991.1"/>
    </source>
</evidence>
<sequence>MKYCEIDIAYILSEGDGQRKFSKSKQLYKLSNGQKIGSSESSSLLLTLSSSPTEVRELELDDRIRTCRMIVQEDNFAKESSDNVEDKTKFFGSGMPYHSR</sequence>
<organism evidence="1 2">
    <name type="scientific">Musa balbisiana</name>
    <name type="common">Banana</name>
    <dbReference type="NCBI Taxonomy" id="52838"/>
    <lineage>
        <taxon>Eukaryota</taxon>
        <taxon>Viridiplantae</taxon>
        <taxon>Streptophyta</taxon>
        <taxon>Embryophyta</taxon>
        <taxon>Tracheophyta</taxon>
        <taxon>Spermatophyta</taxon>
        <taxon>Magnoliopsida</taxon>
        <taxon>Liliopsida</taxon>
        <taxon>Zingiberales</taxon>
        <taxon>Musaceae</taxon>
        <taxon>Musa</taxon>
    </lineage>
</organism>
<comment type="caution">
    <text evidence="1">The sequence shown here is derived from an EMBL/GenBank/DDBJ whole genome shotgun (WGS) entry which is preliminary data.</text>
</comment>
<dbReference type="Proteomes" id="UP000317650">
    <property type="component" value="Chromosome 3"/>
</dbReference>
<reference evidence="1 2" key="1">
    <citation type="journal article" date="2019" name="Nat. Plants">
        <title>Genome sequencing of Musa balbisiana reveals subgenome evolution and function divergence in polyploid bananas.</title>
        <authorList>
            <person name="Yao X."/>
        </authorList>
    </citation>
    <scope>NUCLEOTIDE SEQUENCE [LARGE SCALE GENOMIC DNA]</scope>
    <source>
        <strain evidence="2">cv. DH-PKW</strain>
        <tissue evidence="1">Leaves</tissue>
    </source>
</reference>
<accession>A0A4S8JBB3</accession>
<dbReference type="EMBL" id="PYDT01000006">
    <property type="protein sequence ID" value="THU58991.1"/>
    <property type="molecule type" value="Genomic_DNA"/>
</dbReference>
<name>A0A4S8JBB3_MUSBA</name>